<dbReference type="PANTHER" id="PTHR30509:SF9">
    <property type="entry name" value="MULTIDRUG RESISTANCE PROTEIN MDTO"/>
    <property type="match status" value="1"/>
</dbReference>
<evidence type="ECO:0000256" key="2">
    <source>
        <dbReference type="ARBA" id="ARBA00022475"/>
    </source>
</evidence>
<dbReference type="Proteomes" id="UP000030982">
    <property type="component" value="Unassembled WGS sequence"/>
</dbReference>
<reference evidence="10 11" key="1">
    <citation type="submission" date="2014-09" db="EMBL/GenBank/DDBJ databases">
        <title>Genome sequence of Sinomonas sp. MUSC 117.</title>
        <authorList>
            <person name="Lee L.-H."/>
        </authorList>
    </citation>
    <scope>NUCLEOTIDE SEQUENCE [LARGE SCALE GENOMIC DNA]</scope>
    <source>
        <strain evidence="10 11">MUSC 117</strain>
    </source>
</reference>
<evidence type="ECO:0000259" key="9">
    <source>
        <dbReference type="Pfam" id="PF13515"/>
    </source>
</evidence>
<evidence type="ECO:0000313" key="11">
    <source>
        <dbReference type="Proteomes" id="UP000030982"/>
    </source>
</evidence>
<dbReference type="GO" id="GO:0005886">
    <property type="term" value="C:plasma membrane"/>
    <property type="evidence" value="ECO:0007669"/>
    <property type="project" value="UniProtKB-SubCell"/>
</dbReference>
<sequence length="737" mass="77618">MISRPGLLRRAADIAVASDPGLGRLQLGLAGAGNVAACMLVGNALALLLHAGAQGTVVFMLLSSVIAMMGTNALVDHRIKANAITAAYFPVAMGAGLTAGTLLAPSQLASLVGFVVVMFLAVWVRRFGLAYFFYGFMLWNGYFFASFLKTTLAALPAMLIAIIVATAVVLLLSCTLFRRHPRRTLAAVFRSMNARQRGLARACIALIEADPGSSAADRASLAVFRARARVTEAALMSDGWAAHAPALPEGWTASTLRARLLELQLGFDRLTIGARQLAAADASPAVRRAAIDALGALANANLARAREIAAGLPELAADEPREVQAAAARLQRGFSIVTSVPNRPALSRAVQENEPEFVPAAGLVLGQLPGTPSVASDVDPRGGSWNPLTRLQFATRQAVQVAVAGMLAIFVGSLISGQRYYWAVIAAFVSFAGTGTRFDTIRKSLLRVLGTLTGLVAGILVAHLTNGHVFLALAVIVASIFCGNYLMRISYAYMIFFLTIMLSELYAILGEFSDALLLLRLGETAAGAAVGIVVALVVTPVSTRDTIKAAQDSVVTATAELLDTLHERALEPASVAGDAVDERVIAADNQLRRLVLVGEPLTRYQVWENRPRAIRRRLTLVANVVATARSLTEAVRRLPVADDELAAEIAKVSDLARTVAGVTPDGAAEPDDASEQGALAHRSSAHGASARDIASAPDAPVRAGEALDPSARAITQGLPTQAYSTLDRLQTLLRELA</sequence>
<feature type="transmembrane region" description="Helical" evidence="8">
    <location>
        <begin position="491"/>
        <end position="509"/>
    </location>
</feature>
<dbReference type="PANTHER" id="PTHR30509">
    <property type="entry name" value="P-HYDROXYBENZOIC ACID EFFLUX PUMP SUBUNIT-RELATED"/>
    <property type="match status" value="1"/>
</dbReference>
<gene>
    <name evidence="10" type="ORF">LK10_04870</name>
</gene>
<dbReference type="RefSeq" id="WP_043120624.1">
    <property type="nucleotide sequence ID" value="NZ_JTDL01000077.1"/>
</dbReference>
<feature type="transmembrane region" description="Helical" evidence="8">
    <location>
        <begin position="398"/>
        <end position="415"/>
    </location>
</feature>
<keyword evidence="2" id="KW-1003">Cell membrane</keyword>
<feature type="compositionally biased region" description="Low complexity" evidence="7">
    <location>
        <begin position="677"/>
        <end position="691"/>
    </location>
</feature>
<feature type="transmembrane region" description="Helical" evidence="8">
    <location>
        <begin position="82"/>
        <end position="102"/>
    </location>
</feature>
<evidence type="ECO:0000256" key="8">
    <source>
        <dbReference type="SAM" id="Phobius"/>
    </source>
</evidence>
<name>A0A0B2AME8_9MICC</name>
<feature type="transmembrane region" description="Helical" evidence="8">
    <location>
        <begin position="469"/>
        <end position="486"/>
    </location>
</feature>
<proteinExistence type="inferred from homology"/>
<feature type="domain" description="Integral membrane bound transporter" evidence="9">
    <location>
        <begin position="407"/>
        <end position="534"/>
    </location>
</feature>
<keyword evidence="3 8" id="KW-0812">Transmembrane</keyword>
<evidence type="ECO:0000256" key="5">
    <source>
        <dbReference type="ARBA" id="ARBA00023136"/>
    </source>
</evidence>
<comment type="caution">
    <text evidence="10">The sequence shown here is derived from an EMBL/GenBank/DDBJ whole genome shotgun (WGS) entry which is preliminary data.</text>
</comment>
<dbReference type="STRING" id="1338436.LK10_04870"/>
<keyword evidence="4 8" id="KW-1133">Transmembrane helix</keyword>
<feature type="transmembrane region" description="Helical" evidence="8">
    <location>
        <begin position="154"/>
        <end position="177"/>
    </location>
</feature>
<dbReference type="InterPro" id="IPR049453">
    <property type="entry name" value="Memb_transporter_dom"/>
</dbReference>
<comment type="similarity">
    <text evidence="6">Belongs to the YccS/YhfK family.</text>
</comment>
<accession>A0A0B2AME8</accession>
<feature type="transmembrane region" description="Helical" evidence="8">
    <location>
        <begin position="27"/>
        <end position="51"/>
    </location>
</feature>
<dbReference type="AlphaFoldDB" id="A0A0B2AME8"/>
<dbReference type="EMBL" id="JTDL01000077">
    <property type="protein sequence ID" value="KHL04526.1"/>
    <property type="molecule type" value="Genomic_DNA"/>
</dbReference>
<feature type="transmembrane region" description="Helical" evidence="8">
    <location>
        <begin position="57"/>
        <end position="75"/>
    </location>
</feature>
<keyword evidence="11" id="KW-1185">Reference proteome</keyword>
<evidence type="ECO:0000256" key="1">
    <source>
        <dbReference type="ARBA" id="ARBA00004651"/>
    </source>
</evidence>
<feature type="transmembrane region" description="Helical" evidence="8">
    <location>
        <begin position="515"/>
        <end position="538"/>
    </location>
</feature>
<dbReference type="OrthoDB" id="7431670at2"/>
<organism evidence="10 11">
    <name type="scientific">Sinomonas humi</name>
    <dbReference type="NCBI Taxonomy" id="1338436"/>
    <lineage>
        <taxon>Bacteria</taxon>
        <taxon>Bacillati</taxon>
        <taxon>Actinomycetota</taxon>
        <taxon>Actinomycetes</taxon>
        <taxon>Micrococcales</taxon>
        <taxon>Micrococcaceae</taxon>
        <taxon>Sinomonas</taxon>
    </lineage>
</organism>
<evidence type="ECO:0000256" key="7">
    <source>
        <dbReference type="SAM" id="MobiDB-lite"/>
    </source>
</evidence>
<keyword evidence="5 8" id="KW-0472">Membrane</keyword>
<evidence type="ECO:0000313" key="10">
    <source>
        <dbReference type="EMBL" id="KHL04526.1"/>
    </source>
</evidence>
<feature type="transmembrane region" description="Helical" evidence="8">
    <location>
        <begin position="445"/>
        <end position="463"/>
    </location>
</feature>
<evidence type="ECO:0000256" key="6">
    <source>
        <dbReference type="ARBA" id="ARBA00043993"/>
    </source>
</evidence>
<feature type="region of interest" description="Disordered" evidence="7">
    <location>
        <begin position="662"/>
        <end position="702"/>
    </location>
</feature>
<protein>
    <recommendedName>
        <fullName evidence="9">Integral membrane bound transporter domain-containing protein</fullName>
    </recommendedName>
</protein>
<comment type="subcellular location">
    <subcellularLocation>
        <location evidence="1">Cell membrane</location>
        <topology evidence="1">Multi-pass membrane protein</topology>
    </subcellularLocation>
</comment>
<feature type="transmembrane region" description="Helical" evidence="8">
    <location>
        <begin position="421"/>
        <end position="438"/>
    </location>
</feature>
<feature type="transmembrane region" description="Helical" evidence="8">
    <location>
        <begin position="108"/>
        <end position="124"/>
    </location>
</feature>
<evidence type="ECO:0000256" key="3">
    <source>
        <dbReference type="ARBA" id="ARBA00022692"/>
    </source>
</evidence>
<dbReference type="SUPFAM" id="SSF48371">
    <property type="entry name" value="ARM repeat"/>
    <property type="match status" value="1"/>
</dbReference>
<dbReference type="Pfam" id="PF13515">
    <property type="entry name" value="FUSC_2"/>
    <property type="match status" value="1"/>
</dbReference>
<feature type="transmembrane region" description="Helical" evidence="8">
    <location>
        <begin position="131"/>
        <end position="148"/>
    </location>
</feature>
<evidence type="ECO:0000256" key="4">
    <source>
        <dbReference type="ARBA" id="ARBA00022989"/>
    </source>
</evidence>
<dbReference type="InterPro" id="IPR016024">
    <property type="entry name" value="ARM-type_fold"/>
</dbReference>